<gene>
    <name evidence="1" type="ORF">GCM10007392_29750</name>
</gene>
<accession>A0A918KDV2</accession>
<sequence>MYTTQTCHYDEATAYRTGIEVCESEDVRQKCAEKGELEEYRRQMSAWRRFMRDPPNCTG</sequence>
<comment type="caution">
    <text evidence="1">The sequence shown here is derived from an EMBL/GenBank/DDBJ whole genome shotgun (WGS) entry which is preliminary data.</text>
</comment>
<evidence type="ECO:0000313" key="2">
    <source>
        <dbReference type="Proteomes" id="UP000626148"/>
    </source>
</evidence>
<dbReference type="EMBL" id="BMXR01000007">
    <property type="protein sequence ID" value="GGX59810.1"/>
    <property type="molecule type" value="Genomic_DNA"/>
</dbReference>
<keyword evidence="2" id="KW-1185">Reference proteome</keyword>
<dbReference type="AlphaFoldDB" id="A0A918KDV2"/>
<evidence type="ECO:0000313" key="1">
    <source>
        <dbReference type="EMBL" id="GGX59810.1"/>
    </source>
</evidence>
<organism evidence="1 2">
    <name type="scientific">Saccharospirillum salsuginis</name>
    <dbReference type="NCBI Taxonomy" id="418750"/>
    <lineage>
        <taxon>Bacteria</taxon>
        <taxon>Pseudomonadati</taxon>
        <taxon>Pseudomonadota</taxon>
        <taxon>Gammaproteobacteria</taxon>
        <taxon>Oceanospirillales</taxon>
        <taxon>Saccharospirillaceae</taxon>
        <taxon>Saccharospirillum</taxon>
    </lineage>
</organism>
<name>A0A918KDV2_9GAMM</name>
<protein>
    <submittedName>
        <fullName evidence="1">Uncharacterized protein</fullName>
    </submittedName>
</protein>
<reference evidence="1" key="2">
    <citation type="submission" date="2020-09" db="EMBL/GenBank/DDBJ databases">
        <authorList>
            <person name="Sun Q."/>
            <person name="Kim S."/>
        </authorList>
    </citation>
    <scope>NUCLEOTIDE SEQUENCE</scope>
    <source>
        <strain evidence="1">KCTC 22169</strain>
    </source>
</reference>
<proteinExistence type="predicted"/>
<reference evidence="1" key="1">
    <citation type="journal article" date="2014" name="Int. J. Syst. Evol. Microbiol.">
        <title>Complete genome sequence of Corynebacterium casei LMG S-19264T (=DSM 44701T), isolated from a smear-ripened cheese.</title>
        <authorList>
            <consortium name="US DOE Joint Genome Institute (JGI-PGF)"/>
            <person name="Walter F."/>
            <person name="Albersmeier A."/>
            <person name="Kalinowski J."/>
            <person name="Ruckert C."/>
        </authorList>
    </citation>
    <scope>NUCLEOTIDE SEQUENCE</scope>
    <source>
        <strain evidence="1">KCTC 22169</strain>
    </source>
</reference>
<dbReference type="Proteomes" id="UP000626148">
    <property type="component" value="Unassembled WGS sequence"/>
</dbReference>